<organism evidence="9 10">
    <name type="scientific">Mycoplasmopsis bovis CQ-W70</name>
    <dbReference type="NCBI Taxonomy" id="1316930"/>
    <lineage>
        <taxon>Bacteria</taxon>
        <taxon>Bacillati</taxon>
        <taxon>Mycoplasmatota</taxon>
        <taxon>Mycoplasmoidales</taxon>
        <taxon>Metamycoplasmataceae</taxon>
        <taxon>Mycoplasmopsis</taxon>
    </lineage>
</organism>
<dbReference type="PANTHER" id="PTHR45663:SF11">
    <property type="entry name" value="GEO12009P1"/>
    <property type="match status" value="1"/>
</dbReference>
<evidence type="ECO:0000256" key="3">
    <source>
        <dbReference type="ARBA" id="ARBA00022982"/>
    </source>
</evidence>
<evidence type="ECO:0000256" key="6">
    <source>
        <dbReference type="PIRNR" id="PIRNR000077"/>
    </source>
</evidence>
<dbReference type="SUPFAM" id="SSF52833">
    <property type="entry name" value="Thioredoxin-like"/>
    <property type="match status" value="1"/>
</dbReference>
<proteinExistence type="inferred from homology"/>
<reference evidence="9 10" key="1">
    <citation type="submission" date="2013-04" db="EMBL/GenBank/DDBJ databases">
        <authorList>
            <person name="Lin L."/>
            <person name="Zeng Z."/>
            <person name="Xie J."/>
            <person name="Luo L."/>
            <person name="Yang Z."/>
            <person name="Liang W."/>
            <person name="Lin H."/>
            <person name="Dong C."/>
            <person name="Sun Y."/>
        </authorList>
    </citation>
    <scope>NUCLEOTIDE SEQUENCE [LARGE SCALE GENOMIC DNA]</scope>
    <source>
        <strain evidence="9 10">CQ-W70</strain>
    </source>
</reference>
<dbReference type="GO" id="GO:0005737">
    <property type="term" value="C:cytoplasm"/>
    <property type="evidence" value="ECO:0007669"/>
    <property type="project" value="TreeGrafter"/>
</dbReference>
<dbReference type="InterPro" id="IPR017937">
    <property type="entry name" value="Thioredoxin_CS"/>
</dbReference>
<dbReference type="PROSITE" id="PS00194">
    <property type="entry name" value="THIOREDOXIN_1"/>
    <property type="match status" value="1"/>
</dbReference>
<dbReference type="HOGENOM" id="CLU_090389_10_3_14"/>
<protein>
    <recommendedName>
        <fullName evidence="6">Thioredoxin</fullName>
    </recommendedName>
</protein>
<evidence type="ECO:0000256" key="7">
    <source>
        <dbReference type="PIRSR" id="PIRSR000077-4"/>
    </source>
</evidence>
<comment type="similarity">
    <text evidence="1 6">Belongs to the thioredoxin family.</text>
</comment>
<dbReference type="KEGG" id="mbq:K668_03925"/>
<dbReference type="InterPro" id="IPR013766">
    <property type="entry name" value="Thioredoxin_domain"/>
</dbReference>
<evidence type="ECO:0000313" key="10">
    <source>
        <dbReference type="Proteomes" id="UP000027182"/>
    </source>
</evidence>
<evidence type="ECO:0000256" key="5">
    <source>
        <dbReference type="ARBA" id="ARBA00023284"/>
    </source>
</evidence>
<evidence type="ECO:0000256" key="1">
    <source>
        <dbReference type="ARBA" id="ARBA00008987"/>
    </source>
</evidence>
<dbReference type="PATRIC" id="fig|1316930.3.peg.803"/>
<dbReference type="EMBL" id="CP005933">
    <property type="protein sequence ID" value="AIA34355.1"/>
    <property type="molecule type" value="Genomic_DNA"/>
</dbReference>
<dbReference type="Gene3D" id="3.40.30.10">
    <property type="entry name" value="Glutaredoxin"/>
    <property type="match status" value="1"/>
</dbReference>
<name>A0A059Y4S7_MYCBV</name>
<dbReference type="PROSITE" id="PS51352">
    <property type="entry name" value="THIOREDOXIN_2"/>
    <property type="match status" value="1"/>
</dbReference>
<dbReference type="PANTHER" id="PTHR45663">
    <property type="entry name" value="GEO12009P1"/>
    <property type="match status" value="1"/>
</dbReference>
<dbReference type="Proteomes" id="UP000027182">
    <property type="component" value="Chromosome"/>
</dbReference>
<evidence type="ECO:0000256" key="4">
    <source>
        <dbReference type="ARBA" id="ARBA00023157"/>
    </source>
</evidence>
<gene>
    <name evidence="9" type="ORF">K668_03925</name>
</gene>
<dbReference type="PIRSF" id="PIRSF000077">
    <property type="entry name" value="Thioredoxin"/>
    <property type="match status" value="1"/>
</dbReference>
<dbReference type="InterPro" id="IPR036249">
    <property type="entry name" value="Thioredoxin-like_sf"/>
</dbReference>
<feature type="domain" description="Thioredoxin" evidence="8">
    <location>
        <begin position="1"/>
        <end position="104"/>
    </location>
</feature>
<evidence type="ECO:0000313" key="9">
    <source>
        <dbReference type="EMBL" id="AIA34355.1"/>
    </source>
</evidence>
<sequence>MLKEITTQEYKETVEGKVSEPYLLVFHALWCGPCRMFKESLSELAEKDNVLVYRVNIDENSDLASQFQVRSIPTWFVFKDGKQMVSHNGFFPYEDLKNVVDSIK</sequence>
<keyword evidence="4 7" id="KW-1015">Disulfide bond</keyword>
<evidence type="ECO:0000259" key="8">
    <source>
        <dbReference type="PROSITE" id="PS51352"/>
    </source>
</evidence>
<dbReference type="GO" id="GO:0015035">
    <property type="term" value="F:protein-disulfide reductase activity"/>
    <property type="evidence" value="ECO:0007669"/>
    <property type="project" value="InterPro"/>
</dbReference>
<feature type="disulfide bond" description="Redox-active" evidence="7">
    <location>
        <begin position="31"/>
        <end position="34"/>
    </location>
</feature>
<dbReference type="InterPro" id="IPR005746">
    <property type="entry name" value="Thioredoxin"/>
</dbReference>
<dbReference type="CDD" id="cd02947">
    <property type="entry name" value="TRX_family"/>
    <property type="match status" value="1"/>
</dbReference>
<accession>A0A059Y4S7</accession>
<keyword evidence="3" id="KW-0249">Electron transport</keyword>
<keyword evidence="5 7" id="KW-0676">Redox-active center</keyword>
<dbReference type="RefSeq" id="WP_013955085.1">
    <property type="nucleotide sequence ID" value="NZ_CP005933.1"/>
</dbReference>
<keyword evidence="2" id="KW-0813">Transport</keyword>
<dbReference type="AlphaFoldDB" id="A0A059Y4S7"/>
<evidence type="ECO:0000256" key="2">
    <source>
        <dbReference type="ARBA" id="ARBA00022448"/>
    </source>
</evidence>
<dbReference type="Pfam" id="PF00085">
    <property type="entry name" value="Thioredoxin"/>
    <property type="match status" value="1"/>
</dbReference>